<feature type="signal peptide" evidence="1">
    <location>
        <begin position="1"/>
        <end position="24"/>
    </location>
</feature>
<feature type="chain" id="PRO_5011500407" evidence="1">
    <location>
        <begin position="25"/>
        <end position="328"/>
    </location>
</feature>
<dbReference type="Gene3D" id="3.40.190.10">
    <property type="entry name" value="Periplasmic binding protein-like II"/>
    <property type="match status" value="2"/>
</dbReference>
<evidence type="ECO:0000313" key="4">
    <source>
        <dbReference type="Proteomes" id="UP000199071"/>
    </source>
</evidence>
<dbReference type="PANTHER" id="PTHR31528">
    <property type="entry name" value="4-AMINO-5-HYDROXYMETHYL-2-METHYLPYRIMIDINE PHOSPHATE SYNTHASE THI11-RELATED"/>
    <property type="match status" value="1"/>
</dbReference>
<sequence>MSLKHMAVAGYVALAIAAALPAFAADKVTFGTNWTAQAEHGGFYYAKAYGIYEEYGLDVEIKPGGPQVNTPALLIGGQLDFAMLSGSFNPLNMVRENIPYIAVAATFQKDPQILLAHADQGLTKLSELKDKPIFIAAGAHETFWQFLRVKFGFSDEQIRPYAYSIAPFLADPTAIQQGYVTNEPFRAREAGIEPEVFLLADNGYGSYATLIGTSIQMVEDHPDLVQRFVDASIKGWYGYLTSERSKADALILADNPDYSLDKADEAVAAMNAFELATGGDAETLGIGVMTDERWQAFFETMVEAGVYPADLDWQKGYTLQFVNKGVGM</sequence>
<dbReference type="AlphaFoldDB" id="A0A1G6DUG6"/>
<name>A0A1G6DUG6_9HYPH</name>
<feature type="domain" description="SsuA/THI5-like" evidence="2">
    <location>
        <begin position="38"/>
        <end position="236"/>
    </location>
</feature>
<dbReference type="EMBL" id="FMXQ01000008">
    <property type="protein sequence ID" value="SDB48837.1"/>
    <property type="molecule type" value="Genomic_DNA"/>
</dbReference>
<evidence type="ECO:0000256" key="1">
    <source>
        <dbReference type="SAM" id="SignalP"/>
    </source>
</evidence>
<dbReference type="Proteomes" id="UP000199071">
    <property type="component" value="Unassembled WGS sequence"/>
</dbReference>
<evidence type="ECO:0000259" key="2">
    <source>
        <dbReference type="Pfam" id="PF09084"/>
    </source>
</evidence>
<reference evidence="3 4" key="1">
    <citation type="submission" date="2016-10" db="EMBL/GenBank/DDBJ databases">
        <authorList>
            <person name="de Groot N.N."/>
        </authorList>
    </citation>
    <scope>NUCLEOTIDE SEQUENCE [LARGE SCALE GENOMIC DNA]</scope>
    <source>
        <strain evidence="3 4">ATCC 35022</strain>
    </source>
</reference>
<dbReference type="Pfam" id="PF09084">
    <property type="entry name" value="NMT1"/>
    <property type="match status" value="1"/>
</dbReference>
<dbReference type="SUPFAM" id="SSF53850">
    <property type="entry name" value="Periplasmic binding protein-like II"/>
    <property type="match status" value="1"/>
</dbReference>
<gene>
    <name evidence="3" type="ORF">SAMN02982931_03799</name>
</gene>
<organism evidence="3 4">
    <name type="scientific">Bauldia litoralis</name>
    <dbReference type="NCBI Taxonomy" id="665467"/>
    <lineage>
        <taxon>Bacteria</taxon>
        <taxon>Pseudomonadati</taxon>
        <taxon>Pseudomonadota</taxon>
        <taxon>Alphaproteobacteria</taxon>
        <taxon>Hyphomicrobiales</taxon>
        <taxon>Kaistiaceae</taxon>
        <taxon>Bauldia</taxon>
    </lineage>
</organism>
<evidence type="ECO:0000313" key="3">
    <source>
        <dbReference type="EMBL" id="SDB48837.1"/>
    </source>
</evidence>
<dbReference type="PANTHER" id="PTHR31528:SF3">
    <property type="entry name" value="THIAMINE BIOSYNTHESIS PROTEIN HI_0357-RELATED"/>
    <property type="match status" value="1"/>
</dbReference>
<proteinExistence type="predicted"/>
<dbReference type="InterPro" id="IPR027939">
    <property type="entry name" value="NMT1/THI5"/>
</dbReference>
<keyword evidence="1" id="KW-0732">Signal</keyword>
<accession>A0A1G6DUG6</accession>
<dbReference type="RefSeq" id="WP_175478523.1">
    <property type="nucleotide sequence ID" value="NZ_FMXQ01000008.1"/>
</dbReference>
<dbReference type="GO" id="GO:0009228">
    <property type="term" value="P:thiamine biosynthetic process"/>
    <property type="evidence" value="ECO:0007669"/>
    <property type="project" value="InterPro"/>
</dbReference>
<keyword evidence="4" id="KW-1185">Reference proteome</keyword>
<dbReference type="InterPro" id="IPR015168">
    <property type="entry name" value="SsuA/THI5"/>
</dbReference>
<protein>
    <submittedName>
        <fullName evidence="3">NitT/TauT family transport system substrate-binding protein</fullName>
    </submittedName>
</protein>
<dbReference type="STRING" id="665467.SAMN02982931_03799"/>